<evidence type="ECO:0000256" key="3">
    <source>
        <dbReference type="SAM" id="MobiDB-lite"/>
    </source>
</evidence>
<evidence type="ECO:0000259" key="4">
    <source>
        <dbReference type="PROSITE" id="PS50235"/>
    </source>
</evidence>
<feature type="region of interest" description="Disordered" evidence="3">
    <location>
        <begin position="1"/>
        <end position="95"/>
    </location>
</feature>
<dbReference type="EMBL" id="CP001160">
    <property type="protein sequence ID" value="ACI64507.1"/>
    <property type="molecule type" value="Genomic_DNA"/>
</dbReference>
<reference evidence="5 6" key="2">
    <citation type="journal article" date="2008" name="Nature">
        <title>The Phaeodactylum genome reveals the evolutionary history of diatom genomes.</title>
        <authorList>
            <person name="Bowler C."/>
            <person name="Allen A.E."/>
            <person name="Badger J.H."/>
            <person name="Grimwood J."/>
            <person name="Jabbari K."/>
            <person name="Kuo A."/>
            <person name="Maheswari U."/>
            <person name="Martens C."/>
            <person name="Maumus F."/>
            <person name="Otillar R.P."/>
            <person name="Rayko E."/>
            <person name="Salamov A."/>
            <person name="Vandepoele K."/>
            <person name="Beszteri B."/>
            <person name="Gruber A."/>
            <person name="Heijde M."/>
            <person name="Katinka M."/>
            <person name="Mock T."/>
            <person name="Valentin K."/>
            <person name="Verret F."/>
            <person name="Berges J.A."/>
            <person name="Brownlee C."/>
            <person name="Cadoret J.P."/>
            <person name="Chiovitti A."/>
            <person name="Choi C.J."/>
            <person name="Coesel S."/>
            <person name="De Martino A."/>
            <person name="Detter J.C."/>
            <person name="Durkin C."/>
            <person name="Falciatore A."/>
            <person name="Fournet J."/>
            <person name="Haruta M."/>
            <person name="Huysman M.J."/>
            <person name="Jenkins B.D."/>
            <person name="Jiroutova K."/>
            <person name="Jorgensen R.E."/>
            <person name="Joubert Y."/>
            <person name="Kaplan A."/>
            <person name="Kroger N."/>
            <person name="Kroth P.G."/>
            <person name="La Roche J."/>
            <person name="Lindquist E."/>
            <person name="Lommer M."/>
            <person name="Martin-Jezequel V."/>
            <person name="Lopez P.J."/>
            <person name="Lucas S."/>
            <person name="Mangogna M."/>
            <person name="McGinnis K."/>
            <person name="Medlin L.K."/>
            <person name="Montsant A."/>
            <person name="Oudot-Le Secq M.P."/>
            <person name="Napoli C."/>
            <person name="Obornik M."/>
            <person name="Parker M.S."/>
            <person name="Petit J.L."/>
            <person name="Porcel B.M."/>
            <person name="Poulsen N."/>
            <person name="Robison M."/>
            <person name="Rychlewski L."/>
            <person name="Rynearson T.A."/>
            <person name="Schmutz J."/>
            <person name="Shapiro H."/>
            <person name="Siaut M."/>
            <person name="Stanley M."/>
            <person name="Sussman M.R."/>
            <person name="Taylor A.R."/>
            <person name="Vardi A."/>
            <person name="von Dassow P."/>
            <person name="Vyverman W."/>
            <person name="Willis A."/>
            <person name="Wyrwicz L.S."/>
            <person name="Rokhsar D.S."/>
            <person name="Weissenbach J."/>
            <person name="Armbrust E.V."/>
            <person name="Green B.R."/>
            <person name="Van de Peer Y."/>
            <person name="Grigoriev I.V."/>
        </authorList>
    </citation>
    <scope>NUCLEOTIDE SEQUENCE [LARGE SCALE GENOMIC DNA]</scope>
    <source>
        <strain evidence="5 6">CCMP1335</strain>
    </source>
</reference>
<dbReference type="GO" id="GO:0016579">
    <property type="term" value="P:protein deubiquitination"/>
    <property type="evidence" value="ECO:0007669"/>
    <property type="project" value="InterPro"/>
</dbReference>
<dbReference type="InParanoid" id="B5YMR5"/>
<dbReference type="PROSITE" id="PS50235">
    <property type="entry name" value="USP_3"/>
    <property type="match status" value="1"/>
</dbReference>
<dbReference type="RefSeq" id="XP_002295790.1">
    <property type="nucleotide sequence ID" value="XM_002295754.1"/>
</dbReference>
<organism evidence="5 6">
    <name type="scientific">Thalassiosira pseudonana</name>
    <name type="common">Marine diatom</name>
    <name type="synonym">Cyclotella nana</name>
    <dbReference type="NCBI Taxonomy" id="35128"/>
    <lineage>
        <taxon>Eukaryota</taxon>
        <taxon>Sar</taxon>
        <taxon>Stramenopiles</taxon>
        <taxon>Ochrophyta</taxon>
        <taxon>Bacillariophyta</taxon>
        <taxon>Coscinodiscophyceae</taxon>
        <taxon>Thalassiosirophycidae</taxon>
        <taxon>Thalassiosirales</taxon>
        <taxon>Thalassiosiraceae</taxon>
        <taxon>Thalassiosira</taxon>
    </lineage>
</organism>
<feature type="compositionally biased region" description="Basic and acidic residues" evidence="3">
    <location>
        <begin position="614"/>
        <end position="628"/>
    </location>
</feature>
<dbReference type="PROSITE" id="PS00972">
    <property type="entry name" value="USP_1"/>
    <property type="match status" value="1"/>
</dbReference>
<dbReference type="HOGENOM" id="CLU_279218_0_0_1"/>
<feature type="compositionally biased region" description="Low complexity" evidence="3">
    <location>
        <begin position="61"/>
        <end position="70"/>
    </location>
</feature>
<dbReference type="GO" id="GO:0004843">
    <property type="term" value="F:cysteine-type deubiquitinase activity"/>
    <property type="evidence" value="ECO:0007669"/>
    <property type="project" value="InterPro"/>
</dbReference>
<dbReference type="InterPro" id="IPR002173">
    <property type="entry name" value="Carboh/pur_kinase_PfkB_CS"/>
</dbReference>
<dbReference type="Pfam" id="PF00443">
    <property type="entry name" value="UCH"/>
    <property type="match status" value="1"/>
</dbReference>
<dbReference type="InterPro" id="IPR018200">
    <property type="entry name" value="USP_CS"/>
</dbReference>
<evidence type="ECO:0000313" key="5">
    <source>
        <dbReference type="EMBL" id="ACI64507.1"/>
    </source>
</evidence>
<feature type="compositionally biased region" description="Basic and acidic residues" evidence="3">
    <location>
        <begin position="14"/>
        <end position="24"/>
    </location>
</feature>
<name>B5YMR5_THAPS</name>
<evidence type="ECO:0000256" key="2">
    <source>
        <dbReference type="ARBA" id="ARBA00022777"/>
    </source>
</evidence>
<dbReference type="eggNOG" id="KOG1865">
    <property type="taxonomic scope" value="Eukaryota"/>
</dbReference>
<dbReference type="InterPro" id="IPR001394">
    <property type="entry name" value="Peptidase_C19_UCH"/>
</dbReference>
<dbReference type="PaxDb" id="35128-Thaps6883"/>
<dbReference type="AlphaFoldDB" id="B5YMR5"/>
<keyword evidence="2" id="KW-0418">Kinase</keyword>
<evidence type="ECO:0000313" key="6">
    <source>
        <dbReference type="Proteomes" id="UP000001449"/>
    </source>
</evidence>
<dbReference type="SUPFAM" id="SSF53613">
    <property type="entry name" value="Ribokinase-like"/>
    <property type="match status" value="1"/>
</dbReference>
<dbReference type="InterPro" id="IPR011611">
    <property type="entry name" value="PfkB_dom"/>
</dbReference>
<feature type="region of interest" description="Disordered" evidence="3">
    <location>
        <begin position="141"/>
        <end position="160"/>
    </location>
</feature>
<dbReference type="GeneID" id="7449202"/>
<feature type="compositionally biased region" description="Acidic residues" evidence="3">
    <location>
        <begin position="147"/>
        <end position="157"/>
    </location>
</feature>
<feature type="region of interest" description="Disordered" evidence="3">
    <location>
        <begin position="581"/>
        <end position="686"/>
    </location>
</feature>
<dbReference type="Gene3D" id="3.90.70.10">
    <property type="entry name" value="Cysteine proteinases"/>
    <property type="match status" value="2"/>
</dbReference>
<dbReference type="Gene3D" id="3.40.1190.20">
    <property type="match status" value="1"/>
</dbReference>
<dbReference type="PROSITE" id="PS00584">
    <property type="entry name" value="PFKB_KINASES_2"/>
    <property type="match status" value="1"/>
</dbReference>
<proteinExistence type="predicted"/>
<dbReference type="InterPro" id="IPR028889">
    <property type="entry name" value="USP"/>
</dbReference>
<dbReference type="InterPro" id="IPR050164">
    <property type="entry name" value="Peptidase_C19"/>
</dbReference>
<feature type="domain" description="USP" evidence="4">
    <location>
        <begin position="93"/>
        <end position="509"/>
    </location>
</feature>
<feature type="compositionally biased region" description="Polar residues" evidence="3">
    <location>
        <begin position="586"/>
        <end position="598"/>
    </location>
</feature>
<dbReference type="InterPro" id="IPR038765">
    <property type="entry name" value="Papain-like_cys_pep_sf"/>
</dbReference>
<keyword evidence="6" id="KW-1185">Reference proteome</keyword>
<dbReference type="eggNOG" id="KOG2854">
    <property type="taxonomic scope" value="Eukaryota"/>
</dbReference>
<gene>
    <name evidence="5" type="ORF">THAPS_6883</name>
</gene>
<dbReference type="SUPFAM" id="SSF54001">
    <property type="entry name" value="Cysteine proteinases"/>
    <property type="match status" value="1"/>
</dbReference>
<feature type="region of interest" description="Disordered" evidence="3">
    <location>
        <begin position="185"/>
        <end position="223"/>
    </location>
</feature>
<dbReference type="InterPro" id="IPR029056">
    <property type="entry name" value="Ribokinase-like"/>
</dbReference>
<evidence type="ECO:0000256" key="1">
    <source>
        <dbReference type="ARBA" id="ARBA00022679"/>
    </source>
</evidence>
<keyword evidence="1" id="KW-0808">Transferase</keyword>
<dbReference type="PANTHER" id="PTHR24006:SF747">
    <property type="entry name" value="UBIQUITIN CARBOXYL-TERMINAL HYDROLASE 20"/>
    <property type="match status" value="1"/>
</dbReference>
<accession>B5YMR5</accession>
<protein>
    <recommendedName>
        <fullName evidence="4">USP domain-containing protein</fullName>
    </recommendedName>
</protein>
<sequence>MKNSYGRSHSHHAGPVDRVYHFSDDVPPSSTLRKGAKSMLGRAQSNSNYPPPRGRTGRSGSGDYSSSQGSVEDRNAKNQHSLNLPQQPIPPPPGLKNVGNSCYANAALQCLLSTALPHALLDERNAHIIRRHSFNRKLLISGSGSVDSDEEDKEGDGDSVFGSCLSGMTGLYSADEEDDDIILARARGEDSSSGIGTPSPAGGRRTSNRKKYHRPRDDATVGSASTLHSDIYHKMKKRQTNEEPSQADLLCAWLTQELTQITREYTTPPQSFLGEKRRNDQKSAGCSTGLIGSFFGASSSRASNSKLANQNRTVDPGSITRHVNKISSTLRPYQQEDAHEFFRSLLSSLTMNGQNARLSSLFDGLLESSVTCKICGKSSLTRDRYMDLSLDIVDRDITSLEDALAKFTEEELLDHDNMVTCSRCKVKRPVTKGLRLATAPTMLVINYKRFAYDNYAVLVHRGRSCDCGHYFAYVRKGQDWYLANDAVVTKVDVDEVLSAQAYVLVYEVEGMKEKHNFDCYSRYHRSFSDVEEAKAAKKQQQDDGRLSPWDFSGFANLLEACEVGLCGAGAASNVVDNEVTDAAESKPSQTRAGSSNTVEKMDSRRKSPKTQQRKTYEDADANDVKGDAVEAYYKRGRSHTPSRQNRNREKDSTNNVSMHDFEPRSSAPRRAKSLSRVEAAKSTDKAIKRYTKARNNRRRAEDLPPVHKPYEIHFSRTNLVKLREFRDRTSSVTPLSISIAICKQGYQVLAATLVCLALFIQLQGEKVVGDDDYVDVFTYPTYCHLSSSRGSALNTATHLSSLLKHFQADPSDNNTNTSTVWLQTAVNEHDDYGKLLLSHANQYKIQFINRRISDYPSCFDGINESHRTDDGEQSTGHCVVAVSEGERSFMTHLGCIGDLKGEHIILPQLLRQRDAPNSFVHFAGYFNIPGFWDGQLERKLEEIRRADATSKTKSTISLVPQHDATNKWDGGIIALLKYVDFLILSELEAQRISGYRSEHDKANEETEMVDQTAAFFHKQSPSTFVVVTRGAKGAVALYGGKIVCSQSAAREIDNPVDPTGAGDAFAAGFLYGLVECDKEGTSTTSVTSIKRGLRYGCATGTCCVMISGASIPPSKHDIERVLNEMGEGDL</sequence>
<dbReference type="Pfam" id="PF00294">
    <property type="entry name" value="PfkB"/>
    <property type="match status" value="1"/>
</dbReference>
<dbReference type="KEGG" id="tps:THAPS_6883"/>
<dbReference type="GO" id="GO:0016301">
    <property type="term" value="F:kinase activity"/>
    <property type="evidence" value="ECO:0007669"/>
    <property type="project" value="UniProtKB-KW"/>
</dbReference>
<dbReference type="PANTHER" id="PTHR24006">
    <property type="entry name" value="UBIQUITIN CARBOXYL-TERMINAL HYDROLASE"/>
    <property type="match status" value="1"/>
</dbReference>
<dbReference type="Proteomes" id="UP000001449">
    <property type="component" value="Chromosome 7"/>
</dbReference>
<reference evidence="5 6" key="1">
    <citation type="journal article" date="2004" name="Science">
        <title>The genome of the diatom Thalassiosira pseudonana: ecology, evolution, and metabolism.</title>
        <authorList>
            <person name="Armbrust E.V."/>
            <person name="Berges J.A."/>
            <person name="Bowler C."/>
            <person name="Green B.R."/>
            <person name="Martinez D."/>
            <person name="Putnam N.H."/>
            <person name="Zhou S."/>
            <person name="Allen A.E."/>
            <person name="Apt K.E."/>
            <person name="Bechner M."/>
            <person name="Brzezinski M.A."/>
            <person name="Chaal B.K."/>
            <person name="Chiovitti A."/>
            <person name="Davis A.K."/>
            <person name="Demarest M.S."/>
            <person name="Detter J.C."/>
            <person name="Glavina T."/>
            <person name="Goodstein D."/>
            <person name="Hadi M.Z."/>
            <person name="Hellsten U."/>
            <person name="Hildebrand M."/>
            <person name="Jenkins B.D."/>
            <person name="Jurka J."/>
            <person name="Kapitonov V.V."/>
            <person name="Kroger N."/>
            <person name="Lau W.W."/>
            <person name="Lane T.W."/>
            <person name="Larimer F.W."/>
            <person name="Lippmeier J.C."/>
            <person name="Lucas S."/>
            <person name="Medina M."/>
            <person name="Montsant A."/>
            <person name="Obornik M."/>
            <person name="Parker M.S."/>
            <person name="Palenik B."/>
            <person name="Pazour G.J."/>
            <person name="Richardson P.M."/>
            <person name="Rynearson T.A."/>
            <person name="Saito M.A."/>
            <person name="Schwartz D.C."/>
            <person name="Thamatrakoln K."/>
            <person name="Valentin K."/>
            <person name="Vardi A."/>
            <person name="Wilkerson F.P."/>
            <person name="Rokhsar D.S."/>
        </authorList>
    </citation>
    <scope>NUCLEOTIDE SEQUENCE [LARGE SCALE GENOMIC DNA]</scope>
    <source>
        <strain evidence="5 6">CCMP1335</strain>
    </source>
</reference>